<dbReference type="CDD" id="cd06578">
    <property type="entry name" value="HemD"/>
    <property type="match status" value="1"/>
</dbReference>
<dbReference type="UniPathway" id="UPA00251">
    <property type="reaction ID" value="UER00320"/>
</dbReference>
<dbReference type="RefSeq" id="WP_120797444.1">
    <property type="nucleotide sequence ID" value="NZ_RBXL01000001.1"/>
</dbReference>
<evidence type="ECO:0000313" key="11">
    <source>
        <dbReference type="EMBL" id="RKT45114.1"/>
    </source>
</evidence>
<comment type="caution">
    <text evidence="11">The sequence shown here is derived from an EMBL/GenBank/DDBJ whole genome shotgun (WGS) entry which is preliminary data.</text>
</comment>
<evidence type="ECO:0000256" key="9">
    <source>
        <dbReference type="RuleBase" id="RU366031"/>
    </source>
</evidence>
<dbReference type="Gene3D" id="3.40.50.10090">
    <property type="match status" value="2"/>
</dbReference>
<dbReference type="SUPFAM" id="SSF69618">
    <property type="entry name" value="HemD-like"/>
    <property type="match status" value="1"/>
</dbReference>
<keyword evidence="5 9" id="KW-0627">Porphyrin biosynthesis</keyword>
<comment type="function">
    <text evidence="6 9">Catalyzes cyclization of the linear tetrapyrrole, hydroxymethylbilane, to the macrocyclic uroporphyrinogen III.</text>
</comment>
<comment type="catalytic activity">
    <reaction evidence="8 9">
        <text>hydroxymethylbilane = uroporphyrinogen III + H2O</text>
        <dbReference type="Rhea" id="RHEA:18965"/>
        <dbReference type="ChEBI" id="CHEBI:15377"/>
        <dbReference type="ChEBI" id="CHEBI:57308"/>
        <dbReference type="ChEBI" id="CHEBI:57845"/>
        <dbReference type="EC" id="4.2.1.75"/>
    </reaction>
</comment>
<dbReference type="EMBL" id="RBXL01000001">
    <property type="protein sequence ID" value="RKT45114.1"/>
    <property type="molecule type" value="Genomic_DNA"/>
</dbReference>
<evidence type="ECO:0000256" key="5">
    <source>
        <dbReference type="ARBA" id="ARBA00023244"/>
    </source>
</evidence>
<organism evidence="11 12">
    <name type="scientific">Thiocapsa rosea</name>
    <dbReference type="NCBI Taxonomy" id="69360"/>
    <lineage>
        <taxon>Bacteria</taxon>
        <taxon>Pseudomonadati</taxon>
        <taxon>Pseudomonadota</taxon>
        <taxon>Gammaproteobacteria</taxon>
        <taxon>Chromatiales</taxon>
        <taxon>Chromatiaceae</taxon>
        <taxon>Thiocapsa</taxon>
    </lineage>
</organism>
<evidence type="ECO:0000313" key="12">
    <source>
        <dbReference type="Proteomes" id="UP000274556"/>
    </source>
</evidence>
<dbReference type="InterPro" id="IPR039793">
    <property type="entry name" value="UROS/Hem4"/>
</dbReference>
<evidence type="ECO:0000259" key="10">
    <source>
        <dbReference type="Pfam" id="PF02602"/>
    </source>
</evidence>
<dbReference type="PANTHER" id="PTHR38042:SF1">
    <property type="entry name" value="UROPORPHYRINOGEN-III SYNTHASE, CHLOROPLASTIC"/>
    <property type="match status" value="1"/>
</dbReference>
<evidence type="ECO:0000256" key="8">
    <source>
        <dbReference type="ARBA" id="ARBA00048617"/>
    </source>
</evidence>
<dbReference type="GO" id="GO:0006782">
    <property type="term" value="P:protoporphyrinogen IX biosynthetic process"/>
    <property type="evidence" value="ECO:0007669"/>
    <property type="project" value="UniProtKB-UniRule"/>
</dbReference>
<evidence type="ECO:0000256" key="3">
    <source>
        <dbReference type="ARBA" id="ARBA00013109"/>
    </source>
</evidence>
<dbReference type="GO" id="GO:0004852">
    <property type="term" value="F:uroporphyrinogen-III synthase activity"/>
    <property type="evidence" value="ECO:0007669"/>
    <property type="project" value="UniProtKB-UniRule"/>
</dbReference>
<protein>
    <recommendedName>
        <fullName evidence="7 9">Uroporphyrinogen-III synthase</fullName>
        <ecNumber evidence="3 9">4.2.1.75</ecNumber>
    </recommendedName>
</protein>
<evidence type="ECO:0000256" key="1">
    <source>
        <dbReference type="ARBA" id="ARBA00004772"/>
    </source>
</evidence>
<evidence type="ECO:0000256" key="6">
    <source>
        <dbReference type="ARBA" id="ARBA00037589"/>
    </source>
</evidence>
<dbReference type="InterPro" id="IPR036108">
    <property type="entry name" value="4pyrrol_syn_uPrphyn_synt_sf"/>
</dbReference>
<sequence length="263" mass="28081">MPAPCDLGGRGVLVTRPAAQADGLCRLVEAANGRAIRVPSIEIAPAADSREAVALLSQSWDMLYFVSPNAVEQALALVPDGSWSGVEKVAAVGRATAQALTDAGRAPDLVPEQRFDSETLLAMPELADMRGRRVLIVRGEGGRALFADTLRDRGAEVHFAEVYRRLRPAFDPAPLLSRWTGTVAMVTATSDEIMLNLMEMLGPEGRAPLLATPLVVVAERTAEKARGLGFVRVEVAERAEDAAIVRTLCALVTSGTSVHFRES</sequence>
<gene>
    <name evidence="11" type="ORF">BDD21_2531</name>
</gene>
<dbReference type="OrthoDB" id="9787650at2"/>
<evidence type="ECO:0000256" key="4">
    <source>
        <dbReference type="ARBA" id="ARBA00023239"/>
    </source>
</evidence>
<dbReference type="PANTHER" id="PTHR38042">
    <property type="entry name" value="UROPORPHYRINOGEN-III SYNTHASE, CHLOROPLASTIC"/>
    <property type="match status" value="1"/>
</dbReference>
<feature type="domain" description="Tetrapyrrole biosynthesis uroporphyrinogen III synthase" evidence="10">
    <location>
        <begin position="26"/>
        <end position="245"/>
    </location>
</feature>
<name>A0A495V744_9GAMM</name>
<dbReference type="InterPro" id="IPR003754">
    <property type="entry name" value="4pyrrol_synth_uPrphyn_synth"/>
</dbReference>
<evidence type="ECO:0000256" key="2">
    <source>
        <dbReference type="ARBA" id="ARBA00008133"/>
    </source>
</evidence>
<keyword evidence="4 9" id="KW-0456">Lyase</keyword>
<proteinExistence type="inferred from homology"/>
<comment type="similarity">
    <text evidence="2 9">Belongs to the uroporphyrinogen-III synthase family.</text>
</comment>
<dbReference type="AlphaFoldDB" id="A0A495V744"/>
<dbReference type="Pfam" id="PF02602">
    <property type="entry name" value="HEM4"/>
    <property type="match status" value="1"/>
</dbReference>
<accession>A0A495V744</accession>
<evidence type="ECO:0000256" key="7">
    <source>
        <dbReference type="ARBA" id="ARBA00040167"/>
    </source>
</evidence>
<reference evidence="11 12" key="1">
    <citation type="submission" date="2018-10" db="EMBL/GenBank/DDBJ databases">
        <title>Genomic Encyclopedia of Archaeal and Bacterial Type Strains, Phase II (KMG-II): from individual species to whole genera.</title>
        <authorList>
            <person name="Goeker M."/>
        </authorList>
    </citation>
    <scope>NUCLEOTIDE SEQUENCE [LARGE SCALE GENOMIC DNA]</scope>
    <source>
        <strain evidence="11 12">DSM 235</strain>
    </source>
</reference>
<dbReference type="EC" id="4.2.1.75" evidence="3 9"/>
<comment type="pathway">
    <text evidence="1 9">Porphyrin-containing compound metabolism; protoporphyrin-IX biosynthesis; coproporphyrinogen-III from 5-aminolevulinate: step 3/4.</text>
</comment>
<dbReference type="Proteomes" id="UP000274556">
    <property type="component" value="Unassembled WGS sequence"/>
</dbReference>
<dbReference type="GO" id="GO:0006780">
    <property type="term" value="P:uroporphyrinogen III biosynthetic process"/>
    <property type="evidence" value="ECO:0007669"/>
    <property type="project" value="UniProtKB-UniRule"/>
</dbReference>
<keyword evidence="12" id="KW-1185">Reference proteome</keyword>